<dbReference type="InterPro" id="IPR036623">
    <property type="entry name" value="Hemimethylated_DNA-bd_sf"/>
</dbReference>
<protein>
    <recommendedName>
        <fullName evidence="1">Heat shock protein HspQ</fullName>
    </recommendedName>
</protein>
<reference evidence="4" key="1">
    <citation type="journal article" date="2021" name="ISME J.">
        <title>Evolutionary origin and ecological implication of a unique nif island in free-living Bradyrhizobium lineages.</title>
        <authorList>
            <person name="Tao J."/>
        </authorList>
    </citation>
    <scope>NUCLEOTIDE SEQUENCE [LARGE SCALE GENOMIC DNA]</scope>
    <source>
        <strain evidence="4">SZCCT0094</strain>
    </source>
</reference>
<proteinExistence type="predicted"/>
<keyword evidence="3" id="KW-0346">Stress response</keyword>
<dbReference type="RefSeq" id="WP_172243850.1">
    <property type="nucleotide sequence ID" value="NZ_JABFDP010000056.1"/>
</dbReference>
<dbReference type="EMBL" id="JAFCLK010000014">
    <property type="protein sequence ID" value="MBR1137437.1"/>
    <property type="molecule type" value="Genomic_DNA"/>
</dbReference>
<dbReference type="SUPFAM" id="SSF141255">
    <property type="entry name" value="YccV-like"/>
    <property type="match status" value="1"/>
</dbReference>
<gene>
    <name evidence="3" type="primary">hspQ</name>
    <name evidence="3" type="ORF">JQ619_16845</name>
</gene>
<keyword evidence="4" id="KW-1185">Reference proteome</keyword>
<name>A0ABS5G7Y4_9BRAD</name>
<dbReference type="SMART" id="SM00992">
    <property type="entry name" value="YccV-like"/>
    <property type="match status" value="1"/>
</dbReference>
<dbReference type="Proteomes" id="UP001314635">
    <property type="component" value="Unassembled WGS sequence"/>
</dbReference>
<evidence type="ECO:0000313" key="3">
    <source>
        <dbReference type="EMBL" id="MBR1137437.1"/>
    </source>
</evidence>
<evidence type="ECO:0000313" key="4">
    <source>
        <dbReference type="Proteomes" id="UP001314635"/>
    </source>
</evidence>
<dbReference type="NCBIfam" id="TIGR02097">
    <property type="entry name" value="yccV"/>
    <property type="match status" value="1"/>
</dbReference>
<sequence length="108" mass="12483">MVRMEAKFTIGQVTRHRVYDLRGVVFDVDLSFSEEEGWRAITMDARLDKEQPFYYLLAESGDSSYIAYVPEQNLLPDASGEPVKHPDIGELFDVDDDGSYHYRGRLFQ</sequence>
<organism evidence="3 4">
    <name type="scientific">Bradyrhizobium denitrificans</name>
    <dbReference type="NCBI Taxonomy" id="2734912"/>
    <lineage>
        <taxon>Bacteria</taxon>
        <taxon>Pseudomonadati</taxon>
        <taxon>Pseudomonadota</taxon>
        <taxon>Alphaproteobacteria</taxon>
        <taxon>Hyphomicrobiales</taxon>
        <taxon>Nitrobacteraceae</taxon>
        <taxon>Bradyrhizobium</taxon>
    </lineage>
</organism>
<dbReference type="Pfam" id="PF08755">
    <property type="entry name" value="YccV-like"/>
    <property type="match status" value="1"/>
</dbReference>
<evidence type="ECO:0000256" key="1">
    <source>
        <dbReference type="NCBIfam" id="TIGR02097"/>
    </source>
</evidence>
<dbReference type="Gene3D" id="2.30.30.390">
    <property type="entry name" value="Hemimethylated DNA-binding domain"/>
    <property type="match status" value="1"/>
</dbReference>
<dbReference type="InterPro" id="IPR011722">
    <property type="entry name" value="Hemimethylated_DNA-bd_dom"/>
</dbReference>
<evidence type="ECO:0000259" key="2">
    <source>
        <dbReference type="SMART" id="SM00992"/>
    </source>
</evidence>
<feature type="domain" description="Hemimethylated DNA-binding" evidence="2">
    <location>
        <begin position="5"/>
        <end position="103"/>
    </location>
</feature>
<comment type="caution">
    <text evidence="3">The sequence shown here is derived from an EMBL/GenBank/DDBJ whole genome shotgun (WGS) entry which is preliminary data.</text>
</comment>
<accession>A0ABS5G7Y4</accession>